<proteinExistence type="predicted"/>
<evidence type="ECO:0000313" key="3">
    <source>
        <dbReference type="Proteomes" id="UP000813427"/>
    </source>
</evidence>
<feature type="transmembrane region" description="Helical" evidence="1">
    <location>
        <begin position="29"/>
        <end position="50"/>
    </location>
</feature>
<keyword evidence="3" id="KW-1185">Reference proteome</keyword>
<evidence type="ECO:0000313" key="2">
    <source>
        <dbReference type="EMBL" id="KAH7241817.1"/>
    </source>
</evidence>
<evidence type="ECO:0000256" key="1">
    <source>
        <dbReference type="SAM" id="Phobius"/>
    </source>
</evidence>
<dbReference type="Proteomes" id="UP000813427">
    <property type="component" value="Unassembled WGS sequence"/>
</dbReference>
<dbReference type="EMBL" id="JAGPXF010000005">
    <property type="protein sequence ID" value="KAH7241817.1"/>
    <property type="molecule type" value="Genomic_DNA"/>
</dbReference>
<dbReference type="AlphaFoldDB" id="A0A8K0WB55"/>
<sequence>MSLDEKQKDVSSNTTLANSKKRQLRNIPILFLSIVLALWALWVLSTLLHLTDLMVSRYTRFIGRRVFRRNGGGSDEEEVSQRTPLLKNVDGKVDKKVRFDVEDTTVWKFDDREDRR</sequence>
<reference evidence="2" key="1">
    <citation type="journal article" date="2021" name="Nat. Commun.">
        <title>Genetic determinants of endophytism in the Arabidopsis root mycobiome.</title>
        <authorList>
            <person name="Mesny F."/>
            <person name="Miyauchi S."/>
            <person name="Thiergart T."/>
            <person name="Pickel B."/>
            <person name="Atanasova L."/>
            <person name="Karlsson M."/>
            <person name="Huettel B."/>
            <person name="Barry K.W."/>
            <person name="Haridas S."/>
            <person name="Chen C."/>
            <person name="Bauer D."/>
            <person name="Andreopoulos W."/>
            <person name="Pangilinan J."/>
            <person name="LaButti K."/>
            <person name="Riley R."/>
            <person name="Lipzen A."/>
            <person name="Clum A."/>
            <person name="Drula E."/>
            <person name="Henrissat B."/>
            <person name="Kohler A."/>
            <person name="Grigoriev I.V."/>
            <person name="Martin F.M."/>
            <person name="Hacquard S."/>
        </authorList>
    </citation>
    <scope>NUCLEOTIDE SEQUENCE</scope>
    <source>
        <strain evidence="2">MPI-SDFR-AT-0068</strain>
    </source>
</reference>
<comment type="caution">
    <text evidence="2">The sequence shown here is derived from an EMBL/GenBank/DDBJ whole genome shotgun (WGS) entry which is preliminary data.</text>
</comment>
<name>A0A8K0WB55_9HYPO</name>
<keyword evidence="1" id="KW-0472">Membrane</keyword>
<dbReference type="OrthoDB" id="10301463at2759"/>
<accession>A0A8K0WB55</accession>
<keyword evidence="1" id="KW-0812">Transmembrane</keyword>
<keyword evidence="1" id="KW-1133">Transmembrane helix</keyword>
<gene>
    <name evidence="2" type="ORF">BKA59DRAFT_513331</name>
</gene>
<organism evidence="2 3">
    <name type="scientific">Fusarium tricinctum</name>
    <dbReference type="NCBI Taxonomy" id="61284"/>
    <lineage>
        <taxon>Eukaryota</taxon>
        <taxon>Fungi</taxon>
        <taxon>Dikarya</taxon>
        <taxon>Ascomycota</taxon>
        <taxon>Pezizomycotina</taxon>
        <taxon>Sordariomycetes</taxon>
        <taxon>Hypocreomycetidae</taxon>
        <taxon>Hypocreales</taxon>
        <taxon>Nectriaceae</taxon>
        <taxon>Fusarium</taxon>
        <taxon>Fusarium tricinctum species complex</taxon>
    </lineage>
</organism>
<protein>
    <submittedName>
        <fullName evidence="2">Uncharacterized protein</fullName>
    </submittedName>
</protein>